<keyword evidence="9 11" id="KW-0472">Membrane</keyword>
<evidence type="ECO:0000256" key="1">
    <source>
        <dbReference type="ARBA" id="ARBA00004571"/>
    </source>
</evidence>
<keyword evidence="5 11" id="KW-0812">Transmembrane</keyword>
<keyword evidence="6" id="KW-0408">Iron</keyword>
<dbReference type="InterPro" id="IPR012910">
    <property type="entry name" value="Plug_dom"/>
</dbReference>
<comment type="subcellular location">
    <subcellularLocation>
        <location evidence="1 11">Cell outer membrane</location>
        <topology evidence="1 11">Multi-pass membrane protein</topology>
    </subcellularLocation>
</comment>
<dbReference type="SUPFAM" id="SSF56935">
    <property type="entry name" value="Porins"/>
    <property type="match status" value="1"/>
</dbReference>
<keyword evidence="13" id="KW-0732">Signal</keyword>
<dbReference type="RefSeq" id="WP_167074647.1">
    <property type="nucleotide sequence ID" value="NZ_JAAOZC010000009.1"/>
</dbReference>
<evidence type="ECO:0000313" key="16">
    <source>
        <dbReference type="EMBL" id="NIJ09227.1"/>
    </source>
</evidence>
<evidence type="ECO:0000256" key="10">
    <source>
        <dbReference type="ARBA" id="ARBA00023237"/>
    </source>
</evidence>
<dbReference type="PANTHER" id="PTHR32552">
    <property type="entry name" value="FERRICHROME IRON RECEPTOR-RELATED"/>
    <property type="match status" value="1"/>
</dbReference>
<keyword evidence="2 11" id="KW-0813">Transport</keyword>
<keyword evidence="10 11" id="KW-0998">Cell outer membrane</keyword>
<evidence type="ECO:0000256" key="13">
    <source>
        <dbReference type="SAM" id="SignalP"/>
    </source>
</evidence>
<sequence length="859" mass="91824">MKYKLLATTGLLVVALQSSIAPAQAQTTAAAAVQADPTVGGSSIADIIVTAQRRSESVQKSSLAISVLQSAALKDAGVSQLRDLMAATSGVIIGQGGPTTQVYIRGIGDAGSTPNTNPSVATYIDGVYVARANSIDGNFFDIQRVEILKGPQGTLYGRNSAGGALNILSNVPRLDKVEAALNFEGGNYKEINVDGMINMPLGEKAALRGAFQVVSRDGYSSQGFDDDHKQSGRLTLLVKPSSDVSLRVTGGYTHVGGTGPGYDLNINNFPTAISSQLAQLSGAGLPAGGVTVPTDPRISVTDPRAFNVFWGVERLSYGQRNGGPGEVGPFNGVTSPPWCVPVVGANTASVNGVVTPLPFQNPGLCNALFNGRALPSPPGGLVTTWDPSRWQAYAHQDNRYWNLSAELTANLGFANLTILPAYRSTQMDYSTYPVALFDNGGRSPETSKSGSLEVRLSKDTKLVNLVIGGYVFKEKQDQYSGSDTGELQSGYLFNTYNPTHIRTNNFAFFGQGTWHLSDQLRLITGLRYSHETKRNYGQNISVFPSTDFLAGQPCFNSSTTDCVTDAWNGRITFNAVNWKAGIEYDLSPTSMLYATGATGFKAGGLNTRSINYPTDVTPIPFKPEKLTAFELGSRNRFLGGRLQVNIEAFYWLYKDHQESVSYANPAGKFLSATLNAGSAKVYGADVDIVARATSADTLRFNAEYNHSRYTKFTYLSTGNIQGVDTGCAVTPSGTGQSVDCSGFPLSRAPLWTGSGSWTHSFQFGGGSHIDATLSGQYSSKYYLSNFFNNQVLAPSNFVGNFTANYIPANGRWSFGAFVRNFTDEVVYTGAFAIRGLNHGIQAVNVGAPRTYGVRGGLKF</sequence>
<gene>
    <name evidence="16" type="ORF">FHS31_002859</name>
</gene>
<dbReference type="Proteomes" id="UP000727456">
    <property type="component" value="Unassembled WGS sequence"/>
</dbReference>
<comment type="similarity">
    <text evidence="11 12">Belongs to the TonB-dependent receptor family.</text>
</comment>
<protein>
    <submittedName>
        <fullName evidence="16">Iron complex outermembrane receptor protein</fullName>
    </submittedName>
</protein>
<feature type="chain" id="PRO_5046521576" evidence="13">
    <location>
        <begin position="26"/>
        <end position="859"/>
    </location>
</feature>
<feature type="signal peptide" evidence="13">
    <location>
        <begin position="1"/>
        <end position="25"/>
    </location>
</feature>
<dbReference type="Pfam" id="PF00593">
    <property type="entry name" value="TonB_dep_Rec_b-barrel"/>
    <property type="match status" value="1"/>
</dbReference>
<reference evidence="16 17" key="1">
    <citation type="submission" date="2020-03" db="EMBL/GenBank/DDBJ databases">
        <title>Genomic Encyclopedia of Type Strains, Phase III (KMG-III): the genomes of soil and plant-associated and newly described type strains.</title>
        <authorList>
            <person name="Whitman W."/>
        </authorList>
    </citation>
    <scope>NUCLEOTIDE SEQUENCE [LARGE SCALE GENOMIC DNA]</scope>
    <source>
        <strain evidence="16 17">CECT 8804</strain>
    </source>
</reference>
<evidence type="ECO:0000256" key="2">
    <source>
        <dbReference type="ARBA" id="ARBA00022448"/>
    </source>
</evidence>
<keyword evidence="3 11" id="KW-1134">Transmembrane beta strand</keyword>
<name>A0ABX0TUN3_9SPHN</name>
<evidence type="ECO:0000256" key="6">
    <source>
        <dbReference type="ARBA" id="ARBA00023004"/>
    </source>
</evidence>
<keyword evidence="4" id="KW-0410">Iron transport</keyword>
<keyword evidence="16" id="KW-0675">Receptor</keyword>
<organism evidence="16 17">
    <name type="scientific">Sphingomonas vulcanisoli</name>
    <dbReference type="NCBI Taxonomy" id="1658060"/>
    <lineage>
        <taxon>Bacteria</taxon>
        <taxon>Pseudomonadati</taxon>
        <taxon>Pseudomonadota</taxon>
        <taxon>Alphaproteobacteria</taxon>
        <taxon>Sphingomonadales</taxon>
        <taxon>Sphingomonadaceae</taxon>
        <taxon>Sphingomonas</taxon>
    </lineage>
</organism>
<dbReference type="EMBL" id="JAAOZC010000009">
    <property type="protein sequence ID" value="NIJ09227.1"/>
    <property type="molecule type" value="Genomic_DNA"/>
</dbReference>
<evidence type="ECO:0000256" key="11">
    <source>
        <dbReference type="PROSITE-ProRule" id="PRU01360"/>
    </source>
</evidence>
<keyword evidence="17" id="KW-1185">Reference proteome</keyword>
<dbReference type="Gene3D" id="2.40.170.20">
    <property type="entry name" value="TonB-dependent receptor, beta-barrel domain"/>
    <property type="match status" value="2"/>
</dbReference>
<feature type="domain" description="TonB-dependent receptor plug" evidence="15">
    <location>
        <begin position="58"/>
        <end position="164"/>
    </location>
</feature>
<evidence type="ECO:0000313" key="17">
    <source>
        <dbReference type="Proteomes" id="UP000727456"/>
    </source>
</evidence>
<evidence type="ECO:0000256" key="7">
    <source>
        <dbReference type="ARBA" id="ARBA00023065"/>
    </source>
</evidence>
<evidence type="ECO:0000259" key="14">
    <source>
        <dbReference type="Pfam" id="PF00593"/>
    </source>
</evidence>
<comment type="caution">
    <text evidence="16">The sequence shown here is derived from an EMBL/GenBank/DDBJ whole genome shotgun (WGS) entry which is preliminary data.</text>
</comment>
<dbReference type="PANTHER" id="PTHR32552:SF81">
    <property type="entry name" value="TONB-DEPENDENT OUTER MEMBRANE RECEPTOR"/>
    <property type="match status" value="1"/>
</dbReference>
<evidence type="ECO:0000256" key="8">
    <source>
        <dbReference type="ARBA" id="ARBA00023077"/>
    </source>
</evidence>
<evidence type="ECO:0000256" key="5">
    <source>
        <dbReference type="ARBA" id="ARBA00022692"/>
    </source>
</evidence>
<evidence type="ECO:0000256" key="9">
    <source>
        <dbReference type="ARBA" id="ARBA00023136"/>
    </source>
</evidence>
<feature type="domain" description="TonB-dependent receptor-like beta-barrel" evidence="14">
    <location>
        <begin position="379"/>
        <end position="820"/>
    </location>
</feature>
<keyword evidence="7" id="KW-0406">Ion transport</keyword>
<dbReference type="PROSITE" id="PS52016">
    <property type="entry name" value="TONB_DEPENDENT_REC_3"/>
    <property type="match status" value="1"/>
</dbReference>
<evidence type="ECO:0000256" key="4">
    <source>
        <dbReference type="ARBA" id="ARBA00022496"/>
    </source>
</evidence>
<dbReference type="InterPro" id="IPR036942">
    <property type="entry name" value="Beta-barrel_TonB_sf"/>
</dbReference>
<proteinExistence type="inferred from homology"/>
<dbReference type="Pfam" id="PF07715">
    <property type="entry name" value="Plug"/>
    <property type="match status" value="1"/>
</dbReference>
<dbReference type="InterPro" id="IPR039426">
    <property type="entry name" value="TonB-dep_rcpt-like"/>
</dbReference>
<keyword evidence="8 12" id="KW-0798">TonB box</keyword>
<dbReference type="InterPro" id="IPR000531">
    <property type="entry name" value="Beta-barrel_TonB"/>
</dbReference>
<evidence type="ECO:0000256" key="3">
    <source>
        <dbReference type="ARBA" id="ARBA00022452"/>
    </source>
</evidence>
<evidence type="ECO:0000256" key="12">
    <source>
        <dbReference type="RuleBase" id="RU003357"/>
    </source>
</evidence>
<accession>A0ABX0TUN3</accession>
<evidence type="ECO:0000259" key="15">
    <source>
        <dbReference type="Pfam" id="PF07715"/>
    </source>
</evidence>